<dbReference type="AlphaFoldDB" id="A0A0G0UEC8"/>
<dbReference type="Proteomes" id="UP000034616">
    <property type="component" value="Unassembled WGS sequence"/>
</dbReference>
<reference evidence="2 3" key="1">
    <citation type="journal article" date="2015" name="Nature">
        <title>rRNA introns, odd ribosomes, and small enigmatic genomes across a large radiation of phyla.</title>
        <authorList>
            <person name="Brown C.T."/>
            <person name="Hug L.A."/>
            <person name="Thomas B.C."/>
            <person name="Sharon I."/>
            <person name="Castelle C.J."/>
            <person name="Singh A."/>
            <person name="Wilkins M.J."/>
            <person name="Williams K.H."/>
            <person name="Banfield J.F."/>
        </authorList>
    </citation>
    <scope>NUCLEOTIDE SEQUENCE [LARGE SCALE GENOMIC DNA]</scope>
</reference>
<evidence type="ECO:0000313" key="2">
    <source>
        <dbReference type="EMBL" id="KKR87258.1"/>
    </source>
</evidence>
<keyword evidence="1" id="KW-0175">Coiled coil</keyword>
<feature type="coiled-coil region" evidence="1">
    <location>
        <begin position="357"/>
        <end position="384"/>
    </location>
</feature>
<evidence type="ECO:0000313" key="3">
    <source>
        <dbReference type="Proteomes" id="UP000034616"/>
    </source>
</evidence>
<protein>
    <submittedName>
        <fullName evidence="2">Uncharacterized protein</fullName>
    </submittedName>
</protein>
<sequence length="585" mass="66802">MQEEKSRSMSELPDEVRDFLLEPALLDCIDEIREKHALAENTEDVLIDFAEQITLGSFSLELLPQKISAELHMEESKAKQIAIDLAGHRLLPIAPLIGDVAQQIVVWGGNLEDFAHIPKVEIHIFSPEYVVRETLGEAHLNTLDPKLQDRLEFIFTSYLKGKRNETEIKEVLMRSSKVGGMDLDSETADRLLILFRDKQKFAKINFHSQEESSTFTPTVLVKKTEKPIQLEKKESSVPEPKAKMEVLFAKEDEQEITRLTSFVQENLPPVSQLDVSLKDAVIQVIREANLDLKDEEIKKRFVSLVEARLRDVRDPYETRSQLEYPSEKGGLGLSGLTLVRTLECIERIFGERQNLLKDQVNKQKAVMVEQKKQEEAERESLARKEASTLTKRYIEMTGKIPTESIQPASVSGTRVTTAMSLQEAAIRREEKIDKQKVKEAFTSAKPVAPVIVPRLSQGSISSVSTPRPQVEDIKFVRKLSGPLEELEQMTLTEFRRLSRDPKEAVLKLKDKIDLLEEQGYEKKIHGIKAWRESPLNRLYLELFQEALRRGRPLQEIADERRTANQNMLTAGEIDVLVDLNAYVRF</sequence>
<gene>
    <name evidence="2" type="ORF">UU35_C0004G0031</name>
</gene>
<organism evidence="2 3">
    <name type="scientific">Candidatus Uhrbacteria bacterium GW2011_GWC2_41_11</name>
    <dbReference type="NCBI Taxonomy" id="1618985"/>
    <lineage>
        <taxon>Bacteria</taxon>
        <taxon>Candidatus Uhriibacteriota</taxon>
    </lineage>
</organism>
<name>A0A0G0UEC8_9BACT</name>
<evidence type="ECO:0000256" key="1">
    <source>
        <dbReference type="SAM" id="Coils"/>
    </source>
</evidence>
<dbReference type="EMBL" id="LCAH01000004">
    <property type="protein sequence ID" value="KKR87258.1"/>
    <property type="molecule type" value="Genomic_DNA"/>
</dbReference>
<proteinExistence type="predicted"/>
<accession>A0A0G0UEC8</accession>
<comment type="caution">
    <text evidence="2">The sequence shown here is derived from an EMBL/GenBank/DDBJ whole genome shotgun (WGS) entry which is preliminary data.</text>
</comment>